<dbReference type="EMBL" id="JAXOVC010000002">
    <property type="protein sequence ID" value="KAK4504720.1"/>
    <property type="molecule type" value="Genomic_DNA"/>
</dbReference>
<evidence type="ECO:0000313" key="2">
    <source>
        <dbReference type="Proteomes" id="UP001305779"/>
    </source>
</evidence>
<gene>
    <name evidence="1" type="ORF">PRZ48_002682</name>
</gene>
<dbReference type="InterPro" id="IPR038883">
    <property type="entry name" value="AN11006-like"/>
</dbReference>
<name>A0ABR0EUE0_ZASCE</name>
<dbReference type="PANTHER" id="PTHR42085">
    <property type="entry name" value="F-BOX DOMAIN-CONTAINING PROTEIN"/>
    <property type="match status" value="1"/>
</dbReference>
<dbReference type="PANTHER" id="PTHR42085:SF4">
    <property type="entry name" value="F-BOX DOMAIN-CONTAINING PROTEIN"/>
    <property type="match status" value="1"/>
</dbReference>
<dbReference type="Proteomes" id="UP001305779">
    <property type="component" value="Unassembled WGS sequence"/>
</dbReference>
<organism evidence="1 2">
    <name type="scientific">Zasmidium cellare</name>
    <name type="common">Wine cellar mold</name>
    <name type="synonym">Racodium cellare</name>
    <dbReference type="NCBI Taxonomy" id="395010"/>
    <lineage>
        <taxon>Eukaryota</taxon>
        <taxon>Fungi</taxon>
        <taxon>Dikarya</taxon>
        <taxon>Ascomycota</taxon>
        <taxon>Pezizomycotina</taxon>
        <taxon>Dothideomycetes</taxon>
        <taxon>Dothideomycetidae</taxon>
        <taxon>Mycosphaerellales</taxon>
        <taxon>Mycosphaerellaceae</taxon>
        <taxon>Zasmidium</taxon>
    </lineage>
</organism>
<protein>
    <recommendedName>
        <fullName evidence="3">F-box domain-containing protein</fullName>
    </recommendedName>
</protein>
<evidence type="ECO:0008006" key="3">
    <source>
        <dbReference type="Google" id="ProtNLM"/>
    </source>
</evidence>
<evidence type="ECO:0000313" key="1">
    <source>
        <dbReference type="EMBL" id="KAK4504720.1"/>
    </source>
</evidence>
<keyword evidence="2" id="KW-1185">Reference proteome</keyword>
<proteinExistence type="predicted"/>
<accession>A0ABR0EUE0</accession>
<comment type="caution">
    <text evidence="1">The sequence shown here is derived from an EMBL/GenBank/DDBJ whole genome shotgun (WGS) entry which is preliminary data.</text>
</comment>
<sequence length="220" mass="24798">MSTMTTQPQSLLMSLPAEIRIAIWELLLLRPVNIPKTLTQTTTTTHDLPTASLLRVSKQLHAETLPILYGENTFLAHPTLLTTLPSFLLTKPTSHRPQTLPPITTPRLLPHIRRFYIHVRLDTDPRFSKLQATESFTGVERLEVEVFQAMYGSCDFEVLRLFEGVRGVGRAVVWGSVGDGRYAEWLAGSMMRGVGEEVEGFEEEFVGGERAWHAWAQGNR</sequence>
<reference evidence="1 2" key="1">
    <citation type="journal article" date="2023" name="G3 (Bethesda)">
        <title>A chromosome-level genome assembly of Zasmidium syzygii isolated from banana leaves.</title>
        <authorList>
            <person name="van Westerhoven A.C."/>
            <person name="Mehrabi R."/>
            <person name="Talebi R."/>
            <person name="Steentjes M.B.F."/>
            <person name="Corcolon B."/>
            <person name="Chong P.A."/>
            <person name="Kema G.H.J."/>
            <person name="Seidl M.F."/>
        </authorList>
    </citation>
    <scope>NUCLEOTIDE SEQUENCE [LARGE SCALE GENOMIC DNA]</scope>
    <source>
        <strain evidence="1 2">P124</strain>
    </source>
</reference>